<sequence length="214" mass="23310">MSSMKDLYYEILKTQQDIAVTYSRVVGVENELKKKLSEENKTDNIDQRLNLLTQQFNVMMKFLEQNIKEVAAPSLTAPRPAPVVDDDHKDVDANKSVTDESSHTPSASSDSPTTVTPEGVREDRIIKTPSKTSIDTVEDSTKATPVLDDTTPTEDKAPVTTPDTKHTTTTPPTDTLKSVDEVVGVDADKKHSLIGKAADTLKKTAATGVDKLIS</sequence>
<feature type="compositionally biased region" description="Low complexity" evidence="1">
    <location>
        <begin position="158"/>
        <end position="175"/>
    </location>
</feature>
<reference evidence="2" key="1">
    <citation type="journal article" date="2020" name="Viruses">
        <title>Genome Analysis of a Novel Clade b Betabaculovirus Isolated from the Legume Pest Matsumuraeses phaseoli (Lepidoptera: Tortricidae).</title>
        <authorList>
            <person name="Shu R."/>
            <person name="Meng Q."/>
            <person name="Miao L."/>
            <person name="Liang H."/>
            <person name="Chen J."/>
            <person name="Xu Y."/>
            <person name="Cheng L."/>
            <person name="Jin W."/>
            <person name="Qin Q."/>
            <person name="Zhang H."/>
        </authorList>
    </citation>
    <scope>NUCLEOTIDE SEQUENCE</scope>
    <source>
        <strain evidence="2">IOZ01</strain>
    </source>
</reference>
<name>A0AAE7MLK0_9BBAC</name>
<evidence type="ECO:0000313" key="3">
    <source>
        <dbReference type="Proteomes" id="UP000829694"/>
    </source>
</evidence>
<gene>
    <name evidence="2" type="primary">Maph59</name>
    <name evidence="2" type="ORF">H4Q86_059</name>
</gene>
<keyword evidence="3" id="KW-1185">Reference proteome</keyword>
<evidence type="ECO:0000313" key="2">
    <source>
        <dbReference type="EMBL" id="QOD40022.1"/>
    </source>
</evidence>
<evidence type="ECO:0000256" key="1">
    <source>
        <dbReference type="SAM" id="MobiDB-lite"/>
    </source>
</evidence>
<protein>
    <submittedName>
        <fullName evidence="2">Maph59</fullName>
    </submittedName>
</protein>
<feature type="region of interest" description="Disordered" evidence="1">
    <location>
        <begin position="77"/>
        <end position="176"/>
    </location>
</feature>
<dbReference type="GeneID" id="80539423"/>
<dbReference type="Proteomes" id="UP000829694">
    <property type="component" value="Segment"/>
</dbReference>
<accession>A0AAE7MLK0</accession>
<proteinExistence type="predicted"/>
<dbReference type="EMBL" id="MT844067">
    <property type="protein sequence ID" value="QOD40022.1"/>
    <property type="molecule type" value="Genomic_DNA"/>
</dbReference>
<organism evidence="2 3">
    <name type="scientific">Matsumuraeses phaseoli granulovirus</name>
    <dbReference type="NCBI Taxonomy" id="2760664"/>
    <lineage>
        <taxon>Viruses</taxon>
        <taxon>Viruses incertae sedis</taxon>
        <taxon>Naldaviricetes</taxon>
        <taxon>Lefavirales</taxon>
        <taxon>Baculoviridae</taxon>
        <taxon>Betabaculovirus</taxon>
        <taxon>Betabaculovirus maphaseoli</taxon>
    </lineage>
</organism>
<dbReference type="RefSeq" id="YP_010800777.1">
    <property type="nucleotide sequence ID" value="NC_076905.1"/>
</dbReference>
<dbReference type="KEGG" id="vg:80539423"/>
<feature type="compositionally biased region" description="Basic and acidic residues" evidence="1">
    <location>
        <begin position="85"/>
        <end position="102"/>
    </location>
</feature>
<feature type="compositionally biased region" description="Low complexity" evidence="1">
    <location>
        <begin position="103"/>
        <end position="117"/>
    </location>
</feature>